<gene>
    <name evidence="1" type="ORF">AVEN_204996_1</name>
    <name evidence="2" type="ORF">AVEN_37264_1</name>
</gene>
<reference evidence="2 3" key="1">
    <citation type="journal article" date="2019" name="Sci. Rep.">
        <title>Orb-weaving spider Araneus ventricosus genome elucidates the spidroin gene catalogue.</title>
        <authorList>
            <person name="Kono N."/>
            <person name="Nakamura H."/>
            <person name="Ohtoshi R."/>
            <person name="Moran D.A.P."/>
            <person name="Shinohara A."/>
            <person name="Yoshida Y."/>
            <person name="Fujiwara M."/>
            <person name="Mori M."/>
            <person name="Tomita M."/>
            <person name="Arakawa K."/>
        </authorList>
    </citation>
    <scope>NUCLEOTIDE SEQUENCE [LARGE SCALE GENOMIC DNA]</scope>
</reference>
<dbReference type="AlphaFoldDB" id="A0A4Y2U8X3"/>
<evidence type="ECO:0000313" key="3">
    <source>
        <dbReference type="Proteomes" id="UP000499080"/>
    </source>
</evidence>
<evidence type="ECO:0000313" key="1">
    <source>
        <dbReference type="EMBL" id="GBN06960.1"/>
    </source>
</evidence>
<protein>
    <submittedName>
        <fullName evidence="2">Uncharacterized protein</fullName>
    </submittedName>
</protein>
<organism evidence="2 3">
    <name type="scientific">Araneus ventricosus</name>
    <name type="common">Orbweaver spider</name>
    <name type="synonym">Epeira ventricosa</name>
    <dbReference type="NCBI Taxonomy" id="182803"/>
    <lineage>
        <taxon>Eukaryota</taxon>
        <taxon>Metazoa</taxon>
        <taxon>Ecdysozoa</taxon>
        <taxon>Arthropoda</taxon>
        <taxon>Chelicerata</taxon>
        <taxon>Arachnida</taxon>
        <taxon>Araneae</taxon>
        <taxon>Araneomorphae</taxon>
        <taxon>Entelegynae</taxon>
        <taxon>Araneoidea</taxon>
        <taxon>Araneidae</taxon>
        <taxon>Araneus</taxon>
    </lineage>
</organism>
<sequence length="141" mass="16659">MIRVGALMKFIKEPIITKLLEVSWMTIGGELISRIEEVRTYIWLHGSKITPHLMHQKELNKSIELPLENTEQHDLVRKIQQHRHTHTCKKNDAQFAICRFNFTRQVCSETRIVAHSSDDFIRSGRRVGLLKRRKKDIYINN</sequence>
<keyword evidence="3" id="KW-1185">Reference proteome</keyword>
<proteinExistence type="predicted"/>
<dbReference type="EMBL" id="BGPR01005118">
    <property type="protein sequence ID" value="GBN06960.1"/>
    <property type="molecule type" value="Genomic_DNA"/>
</dbReference>
<evidence type="ECO:0000313" key="2">
    <source>
        <dbReference type="EMBL" id="GBO09092.1"/>
    </source>
</evidence>
<dbReference type="EMBL" id="BGPR01034628">
    <property type="protein sequence ID" value="GBO09092.1"/>
    <property type="molecule type" value="Genomic_DNA"/>
</dbReference>
<dbReference type="Proteomes" id="UP000499080">
    <property type="component" value="Unassembled WGS sequence"/>
</dbReference>
<name>A0A4Y2U8X3_ARAVE</name>
<comment type="caution">
    <text evidence="2">The sequence shown here is derived from an EMBL/GenBank/DDBJ whole genome shotgun (WGS) entry which is preliminary data.</text>
</comment>
<accession>A0A4Y2U8X3</accession>